<dbReference type="AlphaFoldDB" id="A0A6M8T135"/>
<evidence type="ECO:0000313" key="5">
    <source>
        <dbReference type="Proteomes" id="UP000504844"/>
    </source>
</evidence>
<accession>A0A6M8T135</accession>
<dbReference type="EMBL" id="CP054143">
    <property type="protein sequence ID" value="QKJ67727.1"/>
    <property type="molecule type" value="Genomic_DNA"/>
</dbReference>
<dbReference type="SUPFAM" id="SSF53448">
    <property type="entry name" value="Nucleotide-diphospho-sugar transferases"/>
    <property type="match status" value="1"/>
</dbReference>
<keyword evidence="2" id="KW-0328">Glycosyltransferase</keyword>
<keyword evidence="3 4" id="KW-0808">Transferase</keyword>
<evidence type="ECO:0000256" key="1">
    <source>
        <dbReference type="ARBA" id="ARBA00006739"/>
    </source>
</evidence>
<organism evidence="4 5">
    <name type="scientific">Deefgea piscis</name>
    <dbReference type="NCBI Taxonomy" id="2739061"/>
    <lineage>
        <taxon>Bacteria</taxon>
        <taxon>Pseudomonadati</taxon>
        <taxon>Pseudomonadota</taxon>
        <taxon>Betaproteobacteria</taxon>
        <taxon>Neisseriales</taxon>
        <taxon>Chitinibacteraceae</taxon>
        <taxon>Deefgea</taxon>
    </lineage>
</organism>
<dbReference type="InterPro" id="IPR029044">
    <property type="entry name" value="Nucleotide-diphossugar_trans"/>
</dbReference>
<dbReference type="Pfam" id="PF13641">
    <property type="entry name" value="Glyco_tranf_2_3"/>
    <property type="match status" value="1"/>
</dbReference>
<dbReference type="Gene3D" id="3.90.550.10">
    <property type="entry name" value="Spore Coat Polysaccharide Biosynthesis Protein SpsA, Chain A"/>
    <property type="match status" value="1"/>
</dbReference>
<keyword evidence="5" id="KW-1185">Reference proteome</keyword>
<dbReference type="RefSeq" id="WP_173534228.1">
    <property type="nucleotide sequence ID" value="NZ_CP054143.1"/>
</dbReference>
<comment type="similarity">
    <text evidence="1">Belongs to the glycosyltransferase 2 family.</text>
</comment>
<dbReference type="GO" id="GO:0016757">
    <property type="term" value="F:glycosyltransferase activity"/>
    <property type="evidence" value="ECO:0007669"/>
    <property type="project" value="UniProtKB-KW"/>
</dbReference>
<proteinExistence type="inferred from homology"/>
<gene>
    <name evidence="4" type="ORF">HQN60_13930</name>
</gene>
<protein>
    <submittedName>
        <fullName evidence="4">Glycosyltransferase</fullName>
    </submittedName>
</protein>
<evidence type="ECO:0000256" key="3">
    <source>
        <dbReference type="ARBA" id="ARBA00022679"/>
    </source>
</evidence>
<dbReference type="PANTHER" id="PTHR43630">
    <property type="entry name" value="POLY-BETA-1,6-N-ACETYL-D-GLUCOSAMINE SYNTHASE"/>
    <property type="match status" value="1"/>
</dbReference>
<dbReference type="KEGG" id="dee:HQN60_13930"/>
<reference evidence="4 5" key="1">
    <citation type="submission" date="2020-05" db="EMBL/GenBank/DDBJ databases">
        <title>Complete genome sequence of Deefgea sp. D17.</title>
        <authorList>
            <person name="Bae J.-W."/>
            <person name="Han J.E."/>
        </authorList>
    </citation>
    <scope>NUCLEOTIDE SEQUENCE [LARGE SCALE GENOMIC DNA]</scope>
    <source>
        <strain evidence="4 5">D17</strain>
    </source>
</reference>
<sequence length="393" mass="43072">MLIEPLQTTLSIASALAAIYTLPGSWALARWSWAARRAAISQSAAESNANIIILIPAHNEAATLPRTLPPILALAEQDGRCTVVVICDNCSDASADIARQLGANALVRHNETARGKGHALAYAFQTLPDRPWYLIVDADSRLDPPFLSVLRQKISSNPAAVQTRYEPDCAAEDPLADLKQWALHAFNVDRQRGRANLGESVSLLGNGFAVSSATLAKVPYQAGSNVEDFEYQLRLQAANLKISWLEDVAVHGEMPYGQSESTQRARWEGGRIAMLRQFFGYFSRQLLRGNRSAWPALQELLLLPLSWHALLLALACLGGVISTGLGLLGVVILLAHVTQALFALPTRQRRGALLGLPRYLLWKLTQLPAILRGRAKNSPWLRSQRQAERSNTL</sequence>
<dbReference type="PANTHER" id="PTHR43630:SF1">
    <property type="entry name" value="POLY-BETA-1,6-N-ACETYL-D-GLUCOSAMINE SYNTHASE"/>
    <property type="match status" value="1"/>
</dbReference>
<dbReference type="CDD" id="cd06438">
    <property type="entry name" value="EpsO_like"/>
    <property type="match status" value="1"/>
</dbReference>
<name>A0A6M8T135_9NEIS</name>
<dbReference type="Proteomes" id="UP000504844">
    <property type="component" value="Chromosome"/>
</dbReference>
<evidence type="ECO:0000313" key="4">
    <source>
        <dbReference type="EMBL" id="QKJ67727.1"/>
    </source>
</evidence>
<evidence type="ECO:0000256" key="2">
    <source>
        <dbReference type="ARBA" id="ARBA00022676"/>
    </source>
</evidence>